<evidence type="ECO:0000256" key="1">
    <source>
        <dbReference type="SAM" id="SignalP"/>
    </source>
</evidence>
<feature type="signal peptide" evidence="1">
    <location>
        <begin position="1"/>
        <end position="21"/>
    </location>
</feature>
<evidence type="ECO:0000313" key="3">
    <source>
        <dbReference type="Proteomes" id="UP000275078"/>
    </source>
</evidence>
<sequence>MQLLQVFGCLALLLLTHRSRSSVLPASPISALSRSTARPTAIISIRKEESRSAFARRSEMAGNDTRRWEFVPFDTRIIPILEDRYYMNISVRWRLYRLEPDTDPAFQAPRGEVSRAVRALSNMFVENPAGAGMVNDVIHKDGFVWFFRKSYSSGNITNAVVLHIGRPSSRATTYPSLKYLPWFSELYIYLIFLTMYEGLVGASNGSTNGSLGGMMVLEMEDERKDMIPLLEFRIMTWPWK</sequence>
<gene>
    <name evidence="2" type="ORF">BJ508DRAFT_81939</name>
</gene>
<dbReference type="AlphaFoldDB" id="A0A3N4HFY1"/>
<keyword evidence="3" id="KW-1185">Reference proteome</keyword>
<dbReference type="Proteomes" id="UP000275078">
    <property type="component" value="Unassembled WGS sequence"/>
</dbReference>
<organism evidence="2 3">
    <name type="scientific">Ascobolus immersus RN42</name>
    <dbReference type="NCBI Taxonomy" id="1160509"/>
    <lineage>
        <taxon>Eukaryota</taxon>
        <taxon>Fungi</taxon>
        <taxon>Dikarya</taxon>
        <taxon>Ascomycota</taxon>
        <taxon>Pezizomycotina</taxon>
        <taxon>Pezizomycetes</taxon>
        <taxon>Pezizales</taxon>
        <taxon>Ascobolaceae</taxon>
        <taxon>Ascobolus</taxon>
    </lineage>
</organism>
<evidence type="ECO:0000313" key="2">
    <source>
        <dbReference type="EMBL" id="RPA72036.1"/>
    </source>
</evidence>
<reference evidence="2 3" key="1">
    <citation type="journal article" date="2018" name="Nat. Ecol. Evol.">
        <title>Pezizomycetes genomes reveal the molecular basis of ectomycorrhizal truffle lifestyle.</title>
        <authorList>
            <person name="Murat C."/>
            <person name="Payen T."/>
            <person name="Noel B."/>
            <person name="Kuo A."/>
            <person name="Morin E."/>
            <person name="Chen J."/>
            <person name="Kohler A."/>
            <person name="Krizsan K."/>
            <person name="Balestrini R."/>
            <person name="Da Silva C."/>
            <person name="Montanini B."/>
            <person name="Hainaut M."/>
            <person name="Levati E."/>
            <person name="Barry K.W."/>
            <person name="Belfiori B."/>
            <person name="Cichocki N."/>
            <person name="Clum A."/>
            <person name="Dockter R.B."/>
            <person name="Fauchery L."/>
            <person name="Guy J."/>
            <person name="Iotti M."/>
            <person name="Le Tacon F."/>
            <person name="Lindquist E.A."/>
            <person name="Lipzen A."/>
            <person name="Malagnac F."/>
            <person name="Mello A."/>
            <person name="Molinier V."/>
            <person name="Miyauchi S."/>
            <person name="Poulain J."/>
            <person name="Riccioni C."/>
            <person name="Rubini A."/>
            <person name="Sitrit Y."/>
            <person name="Splivallo R."/>
            <person name="Traeger S."/>
            <person name="Wang M."/>
            <person name="Zifcakova L."/>
            <person name="Wipf D."/>
            <person name="Zambonelli A."/>
            <person name="Paolocci F."/>
            <person name="Nowrousian M."/>
            <person name="Ottonello S."/>
            <person name="Baldrian P."/>
            <person name="Spatafora J.W."/>
            <person name="Henrissat B."/>
            <person name="Nagy L.G."/>
            <person name="Aury J.M."/>
            <person name="Wincker P."/>
            <person name="Grigoriev I.V."/>
            <person name="Bonfante P."/>
            <person name="Martin F.M."/>
        </authorList>
    </citation>
    <scope>NUCLEOTIDE SEQUENCE [LARGE SCALE GENOMIC DNA]</scope>
    <source>
        <strain evidence="2 3">RN42</strain>
    </source>
</reference>
<proteinExistence type="predicted"/>
<feature type="chain" id="PRO_5017962690" evidence="1">
    <location>
        <begin position="22"/>
        <end position="240"/>
    </location>
</feature>
<protein>
    <submittedName>
        <fullName evidence="2">Uncharacterized protein</fullName>
    </submittedName>
</protein>
<keyword evidence="1" id="KW-0732">Signal</keyword>
<dbReference type="EMBL" id="ML119884">
    <property type="protein sequence ID" value="RPA72036.1"/>
    <property type="molecule type" value="Genomic_DNA"/>
</dbReference>
<accession>A0A3N4HFY1</accession>
<name>A0A3N4HFY1_ASCIM</name>